<evidence type="ECO:0000313" key="2">
    <source>
        <dbReference type="Proteomes" id="UP000887563"/>
    </source>
</evidence>
<keyword evidence="2" id="KW-1185">Reference proteome</keyword>
<dbReference type="AlphaFoldDB" id="A0A914N7U8"/>
<dbReference type="Gene3D" id="3.10.20.90">
    <property type="entry name" value="Phosphatidylinositol 3-kinase Catalytic Subunit, Chain A, domain 1"/>
    <property type="match status" value="1"/>
</dbReference>
<evidence type="ECO:0000259" key="1">
    <source>
        <dbReference type="PROSITE" id="PS50053"/>
    </source>
</evidence>
<proteinExistence type="predicted"/>
<feature type="domain" description="Ubiquitin-like" evidence="1">
    <location>
        <begin position="1"/>
        <end position="76"/>
    </location>
</feature>
<accession>A0A914N7U8</accession>
<dbReference type="InterPro" id="IPR050158">
    <property type="entry name" value="Ubiquitin_ubiquitin-like"/>
</dbReference>
<dbReference type="PROSITE" id="PS50053">
    <property type="entry name" value="UBIQUITIN_2"/>
    <property type="match status" value="1"/>
</dbReference>
<dbReference type="InterPro" id="IPR019956">
    <property type="entry name" value="Ubiquitin_dom"/>
</dbReference>
<dbReference type="PANTHER" id="PTHR10666">
    <property type="entry name" value="UBIQUITIN"/>
    <property type="match status" value="1"/>
</dbReference>
<dbReference type="Pfam" id="PF00240">
    <property type="entry name" value="ubiquitin"/>
    <property type="match status" value="1"/>
</dbReference>
<sequence length="76" mass="8752">MIVIIRDICAHNFTFKVKDTDTIKTLKAMIELKTGNTTCSQRLIYNGQNLKDSRKIVDYNIRDYSVIHMILTITGC</sequence>
<organism evidence="2 3">
    <name type="scientific">Meloidogyne incognita</name>
    <name type="common">Southern root-knot nematode worm</name>
    <name type="synonym">Oxyuris incognita</name>
    <dbReference type="NCBI Taxonomy" id="6306"/>
    <lineage>
        <taxon>Eukaryota</taxon>
        <taxon>Metazoa</taxon>
        <taxon>Ecdysozoa</taxon>
        <taxon>Nematoda</taxon>
        <taxon>Chromadorea</taxon>
        <taxon>Rhabditida</taxon>
        <taxon>Tylenchina</taxon>
        <taxon>Tylenchomorpha</taxon>
        <taxon>Tylenchoidea</taxon>
        <taxon>Meloidogynidae</taxon>
        <taxon>Meloidogyninae</taxon>
        <taxon>Meloidogyne</taxon>
        <taxon>Meloidogyne incognita group</taxon>
    </lineage>
</organism>
<dbReference type="Proteomes" id="UP000887563">
    <property type="component" value="Unplaced"/>
</dbReference>
<dbReference type="WBParaSite" id="Minc3s04430g36271">
    <property type="protein sequence ID" value="Minc3s04430g36271"/>
    <property type="gene ID" value="Minc3s04430g36271"/>
</dbReference>
<dbReference type="CDD" id="cd17039">
    <property type="entry name" value="Ubl_ubiquitin_like"/>
    <property type="match status" value="1"/>
</dbReference>
<dbReference type="InterPro" id="IPR000626">
    <property type="entry name" value="Ubiquitin-like_dom"/>
</dbReference>
<dbReference type="SMART" id="SM00213">
    <property type="entry name" value="UBQ"/>
    <property type="match status" value="1"/>
</dbReference>
<dbReference type="InterPro" id="IPR029071">
    <property type="entry name" value="Ubiquitin-like_domsf"/>
</dbReference>
<dbReference type="SUPFAM" id="SSF54236">
    <property type="entry name" value="Ubiquitin-like"/>
    <property type="match status" value="1"/>
</dbReference>
<reference evidence="3" key="1">
    <citation type="submission" date="2022-11" db="UniProtKB">
        <authorList>
            <consortium name="WormBaseParasite"/>
        </authorList>
    </citation>
    <scope>IDENTIFICATION</scope>
</reference>
<dbReference type="PRINTS" id="PR00348">
    <property type="entry name" value="UBIQUITIN"/>
</dbReference>
<name>A0A914N7U8_MELIC</name>
<protein>
    <submittedName>
        <fullName evidence="3">Ubiquitin-like domain-containing protein</fullName>
    </submittedName>
</protein>
<evidence type="ECO:0000313" key="3">
    <source>
        <dbReference type="WBParaSite" id="Minc3s04430g36271"/>
    </source>
</evidence>